<keyword evidence="4" id="KW-0762">Sugar transport</keyword>
<keyword evidence="5" id="KW-0677">Repeat</keyword>
<dbReference type="Proteomes" id="UP000063964">
    <property type="component" value="Chromosome"/>
</dbReference>
<dbReference type="EMBL" id="CP014230">
    <property type="protein sequence ID" value="AMD91915.1"/>
    <property type="molecule type" value="Genomic_DNA"/>
</dbReference>
<evidence type="ECO:0000256" key="4">
    <source>
        <dbReference type="ARBA" id="ARBA00022597"/>
    </source>
</evidence>
<keyword evidence="2" id="KW-0813">Transport</keyword>
<dbReference type="SMART" id="SM00382">
    <property type="entry name" value="AAA"/>
    <property type="match status" value="1"/>
</dbReference>
<evidence type="ECO:0000256" key="1">
    <source>
        <dbReference type="ARBA" id="ARBA00004202"/>
    </source>
</evidence>
<dbReference type="PANTHER" id="PTHR43790:SF9">
    <property type="entry name" value="GALACTOFURANOSE TRANSPORTER ATP-BINDING PROTEIN YTFR"/>
    <property type="match status" value="1"/>
</dbReference>
<dbReference type="KEGG" id="doa:AXF15_01460"/>
<dbReference type="PROSITE" id="PS00211">
    <property type="entry name" value="ABC_TRANSPORTER_1"/>
    <property type="match status" value="1"/>
</dbReference>
<feature type="domain" description="ABC transporter" evidence="10">
    <location>
        <begin position="8"/>
        <end position="241"/>
    </location>
</feature>
<dbReference type="PROSITE" id="PS50893">
    <property type="entry name" value="ABC_TRANSPORTER_2"/>
    <property type="match status" value="2"/>
</dbReference>
<proteinExistence type="predicted"/>
<feature type="domain" description="ABC transporter" evidence="10">
    <location>
        <begin position="253"/>
        <end position="494"/>
    </location>
</feature>
<dbReference type="STRING" id="888061.AXF15_01460"/>
<dbReference type="Gene3D" id="3.40.50.300">
    <property type="entry name" value="P-loop containing nucleotide triphosphate hydrolases"/>
    <property type="match status" value="2"/>
</dbReference>
<dbReference type="RefSeq" id="WP_066602337.1">
    <property type="nucleotide sequence ID" value="NZ_CP014230.1"/>
</dbReference>
<evidence type="ECO:0000256" key="3">
    <source>
        <dbReference type="ARBA" id="ARBA00022475"/>
    </source>
</evidence>
<evidence type="ECO:0000256" key="6">
    <source>
        <dbReference type="ARBA" id="ARBA00022741"/>
    </source>
</evidence>
<dbReference type="GO" id="GO:0005524">
    <property type="term" value="F:ATP binding"/>
    <property type="evidence" value="ECO:0007669"/>
    <property type="project" value="UniProtKB-KW"/>
</dbReference>
<dbReference type="InterPro" id="IPR050107">
    <property type="entry name" value="ABC_carbohydrate_import_ATPase"/>
</dbReference>
<dbReference type="GO" id="GO:0005886">
    <property type="term" value="C:plasma membrane"/>
    <property type="evidence" value="ECO:0007669"/>
    <property type="project" value="UniProtKB-SubCell"/>
</dbReference>
<keyword evidence="7 11" id="KW-0067">ATP-binding</keyword>
<dbReference type="InterPro" id="IPR017871">
    <property type="entry name" value="ABC_transporter-like_CS"/>
</dbReference>
<dbReference type="InterPro" id="IPR027417">
    <property type="entry name" value="P-loop_NTPase"/>
</dbReference>
<dbReference type="GO" id="GO:0016887">
    <property type="term" value="F:ATP hydrolysis activity"/>
    <property type="evidence" value="ECO:0007669"/>
    <property type="project" value="InterPro"/>
</dbReference>
<keyword evidence="6" id="KW-0547">Nucleotide-binding</keyword>
<keyword evidence="12" id="KW-1185">Reference proteome</keyword>
<evidence type="ECO:0000256" key="7">
    <source>
        <dbReference type="ARBA" id="ARBA00022840"/>
    </source>
</evidence>
<dbReference type="AlphaFoldDB" id="A0A0X8JNB6"/>
<evidence type="ECO:0000256" key="2">
    <source>
        <dbReference type="ARBA" id="ARBA00022448"/>
    </source>
</evidence>
<comment type="subcellular location">
    <subcellularLocation>
        <location evidence="1">Cell membrane</location>
        <topology evidence="1">Peripheral membrane protein</topology>
    </subcellularLocation>
</comment>
<dbReference type="InterPro" id="IPR003593">
    <property type="entry name" value="AAA+_ATPase"/>
</dbReference>
<accession>A0A0X8JNB6</accession>
<evidence type="ECO:0000259" key="10">
    <source>
        <dbReference type="PROSITE" id="PS50893"/>
    </source>
</evidence>
<name>A0A0X8JNB6_9BACT</name>
<evidence type="ECO:0000313" key="11">
    <source>
        <dbReference type="EMBL" id="AMD91915.1"/>
    </source>
</evidence>
<keyword evidence="3" id="KW-1003">Cell membrane</keyword>
<dbReference type="InterPro" id="IPR003439">
    <property type="entry name" value="ABC_transporter-like_ATP-bd"/>
</dbReference>
<evidence type="ECO:0000256" key="5">
    <source>
        <dbReference type="ARBA" id="ARBA00022737"/>
    </source>
</evidence>
<gene>
    <name evidence="11" type="ORF">AXF15_01460</name>
</gene>
<sequence>MTVAPAAVALRGITKVFGSVRANGEISLDIHPGRIKALLGENGAGKSTLMSILAGHYRPDAGEILVDGEPRVFRSTRDAIRAGIGMVYQHFMLVEAMTVAENVFLGQEPGFFISPADLEKRVRELAESYGLEVDPAARVADLSMGERQRVEILRLLERRSRVLIFDEPTAVLTPQEGEQLFQALRNMVAQGKAIVYISHKLHEVMALADEVAILRKGQVVDEVAAADVRSQADLARRMVGREVLLDVRRKPREPRQNVLRLEDVHAGMLRGVSLSLRQGEILAVVGVAGNGQRDLAETVCGLRRPDAGEAVVLGRSWSAFFADPPWQGGLSYIPEDRMGLAVCRNMDLVDNFLLTTRQGYASSVWLKRAEARTAARSLITQFHVSPPDESCRAWQLSGGNLQKMVLAREFHRRPRLIVAEQPTQGLDVSAIEEVWKTLLAAREEAGILLITGDLSEALTLADRIAVMFEGRVVDVFPAEDRVKTGNIGLMMAGAKA</sequence>
<dbReference type="CDD" id="cd03216">
    <property type="entry name" value="ABC_Carb_Monos_I"/>
    <property type="match status" value="1"/>
</dbReference>
<evidence type="ECO:0000256" key="8">
    <source>
        <dbReference type="ARBA" id="ARBA00022967"/>
    </source>
</evidence>
<dbReference type="CDD" id="cd03215">
    <property type="entry name" value="ABC_Carb_Monos_II"/>
    <property type="match status" value="1"/>
</dbReference>
<dbReference type="PANTHER" id="PTHR43790">
    <property type="entry name" value="CARBOHYDRATE TRANSPORT ATP-BINDING PROTEIN MG119-RELATED"/>
    <property type="match status" value="1"/>
</dbReference>
<dbReference type="SUPFAM" id="SSF52540">
    <property type="entry name" value="P-loop containing nucleoside triphosphate hydrolases"/>
    <property type="match status" value="2"/>
</dbReference>
<dbReference type="Pfam" id="PF00005">
    <property type="entry name" value="ABC_tran"/>
    <property type="match status" value="2"/>
</dbReference>
<evidence type="ECO:0000256" key="9">
    <source>
        <dbReference type="ARBA" id="ARBA00023136"/>
    </source>
</evidence>
<evidence type="ECO:0000313" key="12">
    <source>
        <dbReference type="Proteomes" id="UP000063964"/>
    </source>
</evidence>
<keyword evidence="8" id="KW-1278">Translocase</keyword>
<protein>
    <submittedName>
        <fullName evidence="11">Branched-chain amino acid ABC transporter ATP-binding protein</fullName>
    </submittedName>
</protein>
<organism evidence="11 12">
    <name type="scientific">Desulfomicrobium orale DSM 12838</name>
    <dbReference type="NCBI Taxonomy" id="888061"/>
    <lineage>
        <taxon>Bacteria</taxon>
        <taxon>Pseudomonadati</taxon>
        <taxon>Thermodesulfobacteriota</taxon>
        <taxon>Desulfovibrionia</taxon>
        <taxon>Desulfovibrionales</taxon>
        <taxon>Desulfomicrobiaceae</taxon>
        <taxon>Desulfomicrobium</taxon>
    </lineage>
</organism>
<reference evidence="12" key="1">
    <citation type="submission" date="2016-02" db="EMBL/GenBank/DDBJ databases">
        <authorList>
            <person name="Holder M.E."/>
            <person name="Ajami N.J."/>
            <person name="Petrosino J.F."/>
        </authorList>
    </citation>
    <scope>NUCLEOTIDE SEQUENCE [LARGE SCALE GENOMIC DNA]</scope>
    <source>
        <strain evidence="12">DSM 12838</strain>
    </source>
</reference>
<keyword evidence="9" id="KW-0472">Membrane</keyword>
<dbReference type="FunFam" id="3.40.50.300:FF:000127">
    <property type="entry name" value="Ribose import ATP-binding protein RbsA"/>
    <property type="match status" value="1"/>
</dbReference>